<protein>
    <recommendedName>
        <fullName evidence="4">NADH:ubiquinone oxidoreductase-like 20kDa subunit domain-containing protein</fullName>
    </recommendedName>
</protein>
<accession>A0A7V2WST4</accession>
<dbReference type="Pfam" id="PF01058">
    <property type="entry name" value="Oxidored_q6"/>
    <property type="match status" value="1"/>
</dbReference>
<evidence type="ECO:0000256" key="3">
    <source>
        <dbReference type="ARBA" id="ARBA00023002"/>
    </source>
</evidence>
<dbReference type="InterPro" id="IPR037024">
    <property type="entry name" value="NiFe_Hase_small_N_sf"/>
</dbReference>
<dbReference type="GO" id="GO:0016491">
    <property type="term" value="F:oxidoreductase activity"/>
    <property type="evidence" value="ECO:0007669"/>
    <property type="project" value="UniProtKB-KW"/>
</dbReference>
<evidence type="ECO:0000313" key="5">
    <source>
        <dbReference type="EMBL" id="HFC46979.1"/>
    </source>
</evidence>
<dbReference type="InterPro" id="IPR051349">
    <property type="entry name" value="Hydrogenase_assoc-protein"/>
</dbReference>
<organism evidence="5">
    <name type="scientific">Dissulfuribacter thermophilus</name>
    <dbReference type="NCBI Taxonomy" id="1156395"/>
    <lineage>
        <taxon>Bacteria</taxon>
        <taxon>Pseudomonadati</taxon>
        <taxon>Thermodesulfobacteriota</taxon>
        <taxon>Dissulfuribacteria</taxon>
        <taxon>Dissulfuribacterales</taxon>
        <taxon>Dissulfuribacteraceae</taxon>
        <taxon>Dissulfuribacter</taxon>
    </lineage>
</organism>
<gene>
    <name evidence="5" type="ORF">ENJ63_03770</name>
</gene>
<keyword evidence="3" id="KW-0560">Oxidoreductase</keyword>
<dbReference type="SUPFAM" id="SSF56770">
    <property type="entry name" value="HydA/Nqo6-like"/>
    <property type="match status" value="1"/>
</dbReference>
<evidence type="ECO:0000256" key="2">
    <source>
        <dbReference type="ARBA" id="ARBA00022764"/>
    </source>
</evidence>
<dbReference type="AlphaFoldDB" id="A0A7V2WST4"/>
<evidence type="ECO:0000259" key="4">
    <source>
        <dbReference type="Pfam" id="PF01058"/>
    </source>
</evidence>
<dbReference type="Gene3D" id="3.40.50.700">
    <property type="entry name" value="NADH:ubiquinone oxidoreductase-like, 20kDa subunit"/>
    <property type="match status" value="1"/>
</dbReference>
<proteinExistence type="predicted"/>
<comment type="subcellular location">
    <subcellularLocation>
        <location evidence="1">Periplasm</location>
    </subcellularLocation>
</comment>
<comment type="caution">
    <text evidence="5">The sequence shown here is derived from an EMBL/GenBank/DDBJ whole genome shotgun (WGS) entry which is preliminary data.</text>
</comment>
<feature type="domain" description="NADH:ubiquinone oxidoreductase-like 20kDa subunit" evidence="4">
    <location>
        <begin position="23"/>
        <end position="168"/>
    </location>
</feature>
<dbReference type="PANTHER" id="PTHR42845:SF2">
    <property type="entry name" value="F420-NON-REDUCING HYDROGENASE VHU SUBUNIT G"/>
    <property type="match status" value="1"/>
</dbReference>
<dbReference type="Proteomes" id="UP000885797">
    <property type="component" value="Unassembled WGS sequence"/>
</dbReference>
<keyword evidence="2" id="KW-0574">Periplasm</keyword>
<dbReference type="GO" id="GO:0051536">
    <property type="term" value="F:iron-sulfur cluster binding"/>
    <property type="evidence" value="ECO:0007669"/>
    <property type="project" value="InterPro"/>
</dbReference>
<reference evidence="5" key="1">
    <citation type="journal article" date="2020" name="mSystems">
        <title>Genome- and Community-Level Interaction Insights into Carbon Utilization and Element Cycling Functions of Hydrothermarchaeota in Hydrothermal Sediment.</title>
        <authorList>
            <person name="Zhou Z."/>
            <person name="Liu Y."/>
            <person name="Xu W."/>
            <person name="Pan J."/>
            <person name="Luo Z.H."/>
            <person name="Li M."/>
        </authorList>
    </citation>
    <scope>NUCLEOTIDE SEQUENCE [LARGE SCALE GENOMIC DNA]</scope>
    <source>
        <strain evidence="5">HyVt-503</strain>
    </source>
</reference>
<dbReference type="InterPro" id="IPR006137">
    <property type="entry name" value="NADH_UbQ_OxRdtase-like_20kDa"/>
</dbReference>
<dbReference type="PANTHER" id="PTHR42845">
    <property type="entry name" value="COENZYME F420-REDUCING HYDROGENASE, GAMMA SUBUNIT"/>
    <property type="match status" value="1"/>
</dbReference>
<dbReference type="EMBL" id="DRND01000297">
    <property type="protein sequence ID" value="HFC46979.1"/>
    <property type="molecule type" value="Genomic_DNA"/>
</dbReference>
<feature type="non-terminal residue" evidence="5">
    <location>
        <position position="237"/>
    </location>
</feature>
<dbReference type="GO" id="GO:0042597">
    <property type="term" value="C:periplasmic space"/>
    <property type="evidence" value="ECO:0007669"/>
    <property type="project" value="UniProtKB-SubCell"/>
</dbReference>
<name>A0A7V2WST4_9BACT</name>
<evidence type="ECO:0000256" key="1">
    <source>
        <dbReference type="ARBA" id="ARBA00004418"/>
    </source>
</evidence>
<sequence length="237" mass="25329">MGPPINEDKTKRARTAILWLSGCAGCEAAILSLGRSLIQLYQGLSMDAFFLVEDRLPFSSQDTHFDYLLFTGAVATEGQLALVEEGRRRSKRIIALGTCATHGGIPAMANRLGLGAVSKEINPSVKRSGSVLPKFLPDVLALDEIVTVDLLVPGCPPSPKELKGLLKAMGQMGPRPTGGKSVCDHCPMERRGRFETKILRRLLPGSYPPSAILGNRCLLEEGFLCLGPVTLAGCGAD</sequence>